<dbReference type="InterPro" id="IPR036388">
    <property type="entry name" value="WH-like_DNA-bd_sf"/>
</dbReference>
<dbReference type="GO" id="GO:0006352">
    <property type="term" value="P:DNA-templated transcription initiation"/>
    <property type="evidence" value="ECO:0007669"/>
    <property type="project" value="InterPro"/>
</dbReference>
<dbReference type="Pfam" id="PF08281">
    <property type="entry name" value="Sigma70_r4_2"/>
    <property type="match status" value="1"/>
</dbReference>
<dbReference type="InterPro" id="IPR007627">
    <property type="entry name" value="RNA_pol_sigma70_r2"/>
</dbReference>
<dbReference type="GO" id="GO:0016987">
    <property type="term" value="F:sigma factor activity"/>
    <property type="evidence" value="ECO:0007669"/>
    <property type="project" value="UniProtKB-KW"/>
</dbReference>
<dbReference type="InterPro" id="IPR014284">
    <property type="entry name" value="RNA_pol_sigma-70_dom"/>
</dbReference>
<dbReference type="InterPro" id="IPR013325">
    <property type="entry name" value="RNA_pol_sigma_r2"/>
</dbReference>
<proteinExistence type="inferred from homology"/>
<name>A0A1G8V192_9GAMM</name>
<dbReference type="AlphaFoldDB" id="A0A1G8V192"/>
<sequence length="199" mass="22744">MSEHVAGGATALTDPEYLEGLRSQMQRFATLQLGDQDLAEDAVQEALVGALKSARSFGGRSALKTWVFAILKNKIADVLRQRSRYVEADRLVGTTGEESDLDELFTRRGHWRPEERPVPWVDPESAVDDREFWRIFETCLDHLPGRQAQVFMMREFIELESHEICAAAEISVSNLNVTLHRARLRLRECLENNWFAERG</sequence>
<dbReference type="InterPro" id="IPR013249">
    <property type="entry name" value="RNA_pol_sigma70_r4_t2"/>
</dbReference>
<dbReference type="SUPFAM" id="SSF88946">
    <property type="entry name" value="Sigma2 domain of RNA polymerase sigma factors"/>
    <property type="match status" value="1"/>
</dbReference>
<accession>A0A1G8V192</accession>
<feature type="domain" description="RNA polymerase sigma factor 70 region 4 type 2" evidence="7">
    <location>
        <begin position="135"/>
        <end position="186"/>
    </location>
</feature>
<keyword evidence="4" id="KW-0238">DNA-binding</keyword>
<evidence type="ECO:0000259" key="6">
    <source>
        <dbReference type="Pfam" id="PF04542"/>
    </source>
</evidence>
<dbReference type="NCBIfam" id="TIGR02943">
    <property type="entry name" value="Sig70_famx1"/>
    <property type="match status" value="1"/>
</dbReference>
<dbReference type="CDD" id="cd06171">
    <property type="entry name" value="Sigma70_r4"/>
    <property type="match status" value="1"/>
</dbReference>
<feature type="domain" description="RNA polymerase sigma-70 region 2" evidence="6">
    <location>
        <begin position="23"/>
        <end position="84"/>
    </location>
</feature>
<dbReference type="Pfam" id="PF04542">
    <property type="entry name" value="Sigma70_r2"/>
    <property type="match status" value="1"/>
</dbReference>
<evidence type="ECO:0000256" key="5">
    <source>
        <dbReference type="ARBA" id="ARBA00023163"/>
    </source>
</evidence>
<organism evidence="8 9">
    <name type="scientific">Microbulbifer yueqingensis</name>
    <dbReference type="NCBI Taxonomy" id="658219"/>
    <lineage>
        <taxon>Bacteria</taxon>
        <taxon>Pseudomonadati</taxon>
        <taxon>Pseudomonadota</taxon>
        <taxon>Gammaproteobacteria</taxon>
        <taxon>Cellvibrionales</taxon>
        <taxon>Microbulbiferaceae</taxon>
        <taxon>Microbulbifer</taxon>
    </lineage>
</organism>
<gene>
    <name evidence="8" type="ORF">SAMN05216212_0357</name>
</gene>
<dbReference type="NCBIfam" id="TIGR02937">
    <property type="entry name" value="sigma70-ECF"/>
    <property type="match status" value="1"/>
</dbReference>
<evidence type="ECO:0000256" key="3">
    <source>
        <dbReference type="ARBA" id="ARBA00023082"/>
    </source>
</evidence>
<dbReference type="STRING" id="658219.SAMN05216212_0357"/>
<dbReference type="InterPro" id="IPR014289">
    <property type="entry name" value="RNA_pol_sigma-24-rel"/>
</dbReference>
<dbReference type="PANTHER" id="PTHR43133:SF8">
    <property type="entry name" value="RNA POLYMERASE SIGMA FACTOR HI_1459-RELATED"/>
    <property type="match status" value="1"/>
</dbReference>
<dbReference type="NCBIfam" id="NF009196">
    <property type="entry name" value="PRK12544.1"/>
    <property type="match status" value="1"/>
</dbReference>
<evidence type="ECO:0000313" key="9">
    <source>
        <dbReference type="Proteomes" id="UP000199305"/>
    </source>
</evidence>
<keyword evidence="2" id="KW-0805">Transcription regulation</keyword>
<comment type="similarity">
    <text evidence="1">Belongs to the sigma-70 factor family. ECF subfamily.</text>
</comment>
<reference evidence="9" key="1">
    <citation type="submission" date="2016-10" db="EMBL/GenBank/DDBJ databases">
        <authorList>
            <person name="Varghese N."/>
            <person name="Submissions S."/>
        </authorList>
    </citation>
    <scope>NUCLEOTIDE SEQUENCE [LARGE SCALE GENOMIC DNA]</scope>
    <source>
        <strain evidence="9">CGMCC 1.10658</strain>
    </source>
</reference>
<dbReference type="Proteomes" id="UP000199305">
    <property type="component" value="Unassembled WGS sequence"/>
</dbReference>
<evidence type="ECO:0000313" key="8">
    <source>
        <dbReference type="EMBL" id="SDJ59634.1"/>
    </source>
</evidence>
<dbReference type="Gene3D" id="1.10.1740.10">
    <property type="match status" value="1"/>
</dbReference>
<dbReference type="RefSeq" id="WP_245720543.1">
    <property type="nucleotide sequence ID" value="NZ_FNFH01000001.1"/>
</dbReference>
<dbReference type="PANTHER" id="PTHR43133">
    <property type="entry name" value="RNA POLYMERASE ECF-TYPE SIGMA FACTO"/>
    <property type="match status" value="1"/>
</dbReference>
<keyword evidence="5" id="KW-0804">Transcription</keyword>
<dbReference type="GO" id="GO:0003677">
    <property type="term" value="F:DNA binding"/>
    <property type="evidence" value="ECO:0007669"/>
    <property type="project" value="UniProtKB-KW"/>
</dbReference>
<dbReference type="InterPro" id="IPR039425">
    <property type="entry name" value="RNA_pol_sigma-70-like"/>
</dbReference>
<dbReference type="InterPro" id="IPR013324">
    <property type="entry name" value="RNA_pol_sigma_r3/r4-like"/>
</dbReference>
<dbReference type="Gene3D" id="1.10.10.10">
    <property type="entry name" value="Winged helix-like DNA-binding domain superfamily/Winged helix DNA-binding domain"/>
    <property type="match status" value="1"/>
</dbReference>
<keyword evidence="9" id="KW-1185">Reference proteome</keyword>
<protein>
    <submittedName>
        <fullName evidence="8">RNA polymerase sigma-70 factor, ECF subfamily</fullName>
    </submittedName>
</protein>
<dbReference type="EMBL" id="FNFH01000001">
    <property type="protein sequence ID" value="SDJ59634.1"/>
    <property type="molecule type" value="Genomic_DNA"/>
</dbReference>
<evidence type="ECO:0000256" key="4">
    <source>
        <dbReference type="ARBA" id="ARBA00023125"/>
    </source>
</evidence>
<evidence type="ECO:0000259" key="7">
    <source>
        <dbReference type="Pfam" id="PF08281"/>
    </source>
</evidence>
<keyword evidence="3" id="KW-0731">Sigma factor</keyword>
<dbReference type="SUPFAM" id="SSF88659">
    <property type="entry name" value="Sigma3 and sigma4 domains of RNA polymerase sigma factors"/>
    <property type="match status" value="1"/>
</dbReference>
<evidence type="ECO:0000256" key="2">
    <source>
        <dbReference type="ARBA" id="ARBA00023015"/>
    </source>
</evidence>
<evidence type="ECO:0000256" key="1">
    <source>
        <dbReference type="ARBA" id="ARBA00010641"/>
    </source>
</evidence>